<sequence>MATYILNTFIARALGSPYSAAITISVGLTSYFFCGNMSAQYMGAMSLAIYPEERKKLQLNTAQAVELFGYGYRKGARHFGGAGTMAGLVLLTAAFLTPPSGLFFSPKNYLLFLAPLNFAHGVYTLIFMLPTNLRLLALGDKIVKARSTSKESPLTPAEENEAESLLQKWRQLHYARLTAGAVGWVATCAVFLTTV</sequence>
<evidence type="ECO:0008006" key="3">
    <source>
        <dbReference type="Google" id="ProtNLM"/>
    </source>
</evidence>
<accession>A0A8H8CH78</accession>
<dbReference type="EMBL" id="JAFIQS010000011">
    <property type="protein sequence ID" value="KAG5164704.1"/>
    <property type="molecule type" value="Genomic_DNA"/>
</dbReference>
<reference evidence="2" key="1">
    <citation type="submission" date="2021-02" db="EMBL/GenBank/DDBJ databases">
        <title>Psilocybe cubensis genome.</title>
        <authorList>
            <person name="Mckernan K.J."/>
            <person name="Crawford S."/>
            <person name="Trippe A."/>
            <person name="Kane L.T."/>
            <person name="Mclaughlin S."/>
        </authorList>
    </citation>
    <scope>NUCLEOTIDE SEQUENCE [LARGE SCALE GENOMIC DNA]</scope>
    <source>
        <strain evidence="2">MGC-MH-2018</strain>
    </source>
</reference>
<protein>
    <recommendedName>
        <fullName evidence="3">DUF1772-domain-containing protein</fullName>
    </recommendedName>
</protein>
<keyword evidence="1" id="KW-0812">Transmembrane</keyword>
<comment type="caution">
    <text evidence="2">The sequence shown here is derived from an EMBL/GenBank/DDBJ whole genome shotgun (WGS) entry which is preliminary data.</text>
</comment>
<keyword evidence="1" id="KW-0472">Membrane</keyword>
<dbReference type="OrthoDB" id="5954308at2759"/>
<gene>
    <name evidence="2" type="ORF">JR316_010345</name>
</gene>
<dbReference type="InterPro" id="IPR013901">
    <property type="entry name" value="Anthrone_oxy"/>
</dbReference>
<proteinExistence type="predicted"/>
<evidence type="ECO:0000313" key="2">
    <source>
        <dbReference type="EMBL" id="KAG5164704.1"/>
    </source>
</evidence>
<feature type="transmembrane region" description="Helical" evidence="1">
    <location>
        <begin position="109"/>
        <end position="129"/>
    </location>
</feature>
<dbReference type="AlphaFoldDB" id="A0A8H8CH78"/>
<dbReference type="Pfam" id="PF08592">
    <property type="entry name" value="Anthrone_oxy"/>
    <property type="match status" value="1"/>
</dbReference>
<feature type="transmembrane region" description="Helical" evidence="1">
    <location>
        <begin position="20"/>
        <end position="50"/>
    </location>
</feature>
<feature type="transmembrane region" description="Helical" evidence="1">
    <location>
        <begin position="79"/>
        <end position="97"/>
    </location>
</feature>
<organism evidence="2">
    <name type="scientific">Psilocybe cubensis</name>
    <name type="common">Psychedelic mushroom</name>
    <name type="synonym">Stropharia cubensis</name>
    <dbReference type="NCBI Taxonomy" id="181762"/>
    <lineage>
        <taxon>Eukaryota</taxon>
        <taxon>Fungi</taxon>
        <taxon>Dikarya</taxon>
        <taxon>Basidiomycota</taxon>
        <taxon>Agaricomycotina</taxon>
        <taxon>Agaricomycetes</taxon>
        <taxon>Agaricomycetidae</taxon>
        <taxon>Agaricales</taxon>
        <taxon>Agaricineae</taxon>
        <taxon>Strophariaceae</taxon>
        <taxon>Psilocybe</taxon>
    </lineage>
</organism>
<name>A0A8H8CH78_PSICU</name>
<evidence type="ECO:0000256" key="1">
    <source>
        <dbReference type="SAM" id="Phobius"/>
    </source>
</evidence>
<feature type="transmembrane region" description="Helical" evidence="1">
    <location>
        <begin position="174"/>
        <end position="192"/>
    </location>
</feature>
<keyword evidence="1" id="KW-1133">Transmembrane helix</keyword>